<feature type="region of interest" description="Disordered" evidence="2">
    <location>
        <begin position="110"/>
        <end position="327"/>
    </location>
</feature>
<dbReference type="OrthoDB" id="49486at2759"/>
<evidence type="ECO:0000313" key="4">
    <source>
        <dbReference type="Proteomes" id="UP000693970"/>
    </source>
</evidence>
<feature type="compositionally biased region" description="Basic and acidic residues" evidence="2">
    <location>
        <begin position="577"/>
        <end position="586"/>
    </location>
</feature>
<proteinExistence type="predicted"/>
<reference evidence="3" key="2">
    <citation type="submission" date="2021-04" db="EMBL/GenBank/DDBJ databases">
        <authorList>
            <person name="Podell S."/>
        </authorList>
    </citation>
    <scope>NUCLEOTIDE SEQUENCE</scope>
    <source>
        <strain evidence="3">Hildebrandi</strain>
    </source>
</reference>
<feature type="compositionally biased region" description="Polar residues" evidence="2">
    <location>
        <begin position="14"/>
        <end position="35"/>
    </location>
</feature>
<feature type="coiled-coil region" evidence="1">
    <location>
        <begin position="478"/>
        <end position="512"/>
    </location>
</feature>
<name>A0A9K3PP18_9STRA</name>
<feature type="compositionally biased region" description="Polar residues" evidence="2">
    <location>
        <begin position="221"/>
        <end position="241"/>
    </location>
</feature>
<keyword evidence="4" id="KW-1185">Reference proteome</keyword>
<dbReference type="AlphaFoldDB" id="A0A9K3PP18"/>
<evidence type="ECO:0000256" key="1">
    <source>
        <dbReference type="SAM" id="Coils"/>
    </source>
</evidence>
<evidence type="ECO:0000313" key="3">
    <source>
        <dbReference type="EMBL" id="KAG7354238.1"/>
    </source>
</evidence>
<gene>
    <name evidence="3" type="ORF">IV203_003594</name>
</gene>
<keyword evidence="1" id="KW-0175">Coiled coil</keyword>
<evidence type="ECO:0000256" key="2">
    <source>
        <dbReference type="SAM" id="MobiDB-lite"/>
    </source>
</evidence>
<feature type="compositionally biased region" description="Low complexity" evidence="2">
    <location>
        <begin position="117"/>
        <end position="139"/>
    </location>
</feature>
<feature type="compositionally biased region" description="Low complexity" evidence="2">
    <location>
        <begin position="188"/>
        <end position="204"/>
    </location>
</feature>
<feature type="region of interest" description="Disordered" evidence="2">
    <location>
        <begin position="1"/>
        <end position="89"/>
    </location>
</feature>
<feature type="compositionally biased region" description="Acidic residues" evidence="2">
    <location>
        <begin position="305"/>
        <end position="320"/>
    </location>
</feature>
<feature type="region of interest" description="Disordered" evidence="2">
    <location>
        <begin position="577"/>
        <end position="601"/>
    </location>
</feature>
<organism evidence="3 4">
    <name type="scientific">Nitzschia inconspicua</name>
    <dbReference type="NCBI Taxonomy" id="303405"/>
    <lineage>
        <taxon>Eukaryota</taxon>
        <taxon>Sar</taxon>
        <taxon>Stramenopiles</taxon>
        <taxon>Ochrophyta</taxon>
        <taxon>Bacillariophyta</taxon>
        <taxon>Bacillariophyceae</taxon>
        <taxon>Bacillariophycidae</taxon>
        <taxon>Bacillariales</taxon>
        <taxon>Bacillariaceae</taxon>
        <taxon>Nitzschia</taxon>
    </lineage>
</organism>
<feature type="compositionally biased region" description="Low complexity" evidence="2">
    <location>
        <begin position="255"/>
        <end position="273"/>
    </location>
</feature>
<feature type="compositionally biased region" description="Basic and acidic residues" evidence="2">
    <location>
        <begin position="61"/>
        <end position="76"/>
    </location>
</feature>
<protein>
    <submittedName>
        <fullName evidence="3">Uncharacterized protein</fullName>
    </submittedName>
</protein>
<sequence>MNKLRFPSRGSGGQQQQHNGVDHPTNSELTVSNDHLNLPMNNNNSNNNKKQTRHVSPFRQQRKESIIKKTTEESAKFNKPTSRSSKGKVRWLVNASSDLVKSATTLKKTVVSKPTENSQNSSGGSSSSSSIVQQDNDSNGFMLTKDNKDLSKSSNMDNNHNLSYLPTLSPPRHQRKDACDPEETLSVSSGSTHTRSNTSNRSSSVINTPWRPPPLLLTETVELNVSSSSPKRIGSKFSSLTPPDPEGLELWTTPTKSTSASSFDDDASSLGSADSKDSGLVLFGDNQDDDEEEDLAQSHASHDQAEEDTVDESESDDLVSMDDAKTEPTFQSAAATVQGNTAEEAARGACADLAAAHGINEDHEEDEEAEARQRLEETLKIDVSMDADIGQDDDDDDYTYTPSLAPSAGFDTISPSCCGYDGSTVGRGREGSDTSFNNIKASPPKEVLAMKSSRSMSKHRSIPEEQAVADVVDDAAAAAAKEEEIRTAREMATNLLEELEAVRGENERIISRTRRLQMQLQELKIHQEENLIQRSRLIKACLYISPIFILCDGLDVFCISILLVWVVVEVESYMELGEEKSSSKSEEDVDNFEEDKGPMNT</sequence>
<feature type="compositionally biased region" description="Acidic residues" evidence="2">
    <location>
        <begin position="286"/>
        <end position="295"/>
    </location>
</feature>
<feature type="compositionally biased region" description="Polar residues" evidence="2">
    <location>
        <begin position="152"/>
        <end position="166"/>
    </location>
</feature>
<reference evidence="3" key="1">
    <citation type="journal article" date="2021" name="Sci. Rep.">
        <title>Diploid genomic architecture of Nitzschia inconspicua, an elite biomass production diatom.</title>
        <authorList>
            <person name="Oliver A."/>
            <person name="Podell S."/>
            <person name="Pinowska A."/>
            <person name="Traller J.C."/>
            <person name="Smith S.R."/>
            <person name="McClure R."/>
            <person name="Beliaev A."/>
            <person name="Bohutskyi P."/>
            <person name="Hill E.A."/>
            <person name="Rabines A."/>
            <person name="Zheng H."/>
            <person name="Allen L.Z."/>
            <person name="Kuo A."/>
            <person name="Grigoriev I.V."/>
            <person name="Allen A.E."/>
            <person name="Hazlebeck D."/>
            <person name="Allen E.E."/>
        </authorList>
    </citation>
    <scope>NUCLEOTIDE SEQUENCE</scope>
    <source>
        <strain evidence="3">Hildebrandi</strain>
    </source>
</reference>
<comment type="caution">
    <text evidence="3">The sequence shown here is derived from an EMBL/GenBank/DDBJ whole genome shotgun (WGS) entry which is preliminary data.</text>
</comment>
<dbReference type="Proteomes" id="UP000693970">
    <property type="component" value="Unassembled WGS sequence"/>
</dbReference>
<accession>A0A9K3PP18</accession>
<dbReference type="EMBL" id="JAGRRH010000016">
    <property type="protein sequence ID" value="KAG7354238.1"/>
    <property type="molecule type" value="Genomic_DNA"/>
</dbReference>